<feature type="compositionally biased region" description="Pro residues" evidence="1">
    <location>
        <begin position="1"/>
        <end position="13"/>
    </location>
</feature>
<feature type="non-terminal residue" evidence="2">
    <location>
        <position position="1"/>
    </location>
</feature>
<proteinExistence type="predicted"/>
<sequence>PAPSTPPQPPPPLTGSTHPADSASTGHQMASAIPSTKTNFRRLFIVPFVDTPPAPSTPPQPPPPLTGSTHPADSASTGHQMASAIPSTKTNFRRLFIVPFVDTPP</sequence>
<accession>A0A1B6KVH4</accession>
<protein>
    <submittedName>
        <fullName evidence="2">Uncharacterized protein</fullName>
    </submittedName>
</protein>
<organism evidence="2">
    <name type="scientific">Graphocephala atropunctata</name>
    <dbReference type="NCBI Taxonomy" id="36148"/>
    <lineage>
        <taxon>Eukaryota</taxon>
        <taxon>Metazoa</taxon>
        <taxon>Ecdysozoa</taxon>
        <taxon>Arthropoda</taxon>
        <taxon>Hexapoda</taxon>
        <taxon>Insecta</taxon>
        <taxon>Pterygota</taxon>
        <taxon>Neoptera</taxon>
        <taxon>Paraneoptera</taxon>
        <taxon>Hemiptera</taxon>
        <taxon>Auchenorrhyncha</taxon>
        <taxon>Membracoidea</taxon>
        <taxon>Cicadellidae</taxon>
        <taxon>Cicadellinae</taxon>
        <taxon>Cicadellini</taxon>
        <taxon>Graphocephala</taxon>
    </lineage>
</organism>
<feature type="compositionally biased region" description="Polar residues" evidence="1">
    <location>
        <begin position="14"/>
        <end position="38"/>
    </location>
</feature>
<dbReference type="EMBL" id="GEBQ01024549">
    <property type="protein sequence ID" value="JAT15428.1"/>
    <property type="molecule type" value="Transcribed_RNA"/>
</dbReference>
<name>A0A1B6KVH4_9HEMI</name>
<reference evidence="2" key="1">
    <citation type="submission" date="2015-11" db="EMBL/GenBank/DDBJ databases">
        <title>De novo transcriptome assembly of four potential Pierce s Disease insect vectors from Arizona vineyards.</title>
        <authorList>
            <person name="Tassone E.E."/>
        </authorList>
    </citation>
    <scope>NUCLEOTIDE SEQUENCE</scope>
</reference>
<dbReference type="AlphaFoldDB" id="A0A1B6KVH4"/>
<feature type="non-terminal residue" evidence="2">
    <location>
        <position position="105"/>
    </location>
</feature>
<feature type="compositionally biased region" description="Pro residues" evidence="1">
    <location>
        <begin position="50"/>
        <end position="65"/>
    </location>
</feature>
<evidence type="ECO:0000313" key="2">
    <source>
        <dbReference type="EMBL" id="JAT15428.1"/>
    </source>
</evidence>
<evidence type="ECO:0000256" key="1">
    <source>
        <dbReference type="SAM" id="MobiDB-lite"/>
    </source>
</evidence>
<gene>
    <name evidence="2" type="ORF">g.11507</name>
</gene>
<feature type="region of interest" description="Disordered" evidence="1">
    <location>
        <begin position="1"/>
        <end position="87"/>
    </location>
</feature>
<feature type="compositionally biased region" description="Polar residues" evidence="1">
    <location>
        <begin position="74"/>
        <end position="87"/>
    </location>
</feature>